<dbReference type="SMART" id="SM00360">
    <property type="entry name" value="RRM"/>
    <property type="match status" value="1"/>
</dbReference>
<dbReference type="InterPro" id="IPR010268">
    <property type="entry name" value="PaREP1"/>
</dbReference>
<dbReference type="OrthoDB" id="5867309at2759"/>
<organism evidence="3 4">
    <name type="scientific">Meloidogyne graminicola</name>
    <dbReference type="NCBI Taxonomy" id="189291"/>
    <lineage>
        <taxon>Eukaryota</taxon>
        <taxon>Metazoa</taxon>
        <taxon>Ecdysozoa</taxon>
        <taxon>Nematoda</taxon>
        <taxon>Chromadorea</taxon>
        <taxon>Rhabditida</taxon>
        <taxon>Tylenchina</taxon>
        <taxon>Tylenchomorpha</taxon>
        <taxon>Tylenchoidea</taxon>
        <taxon>Meloidogynidae</taxon>
        <taxon>Meloidogyninae</taxon>
        <taxon>Meloidogyne</taxon>
    </lineage>
</organism>
<accession>A0A8S9Z6F5</accession>
<dbReference type="AlphaFoldDB" id="A0A8S9Z6F5"/>
<comment type="caution">
    <text evidence="3">The sequence shown here is derived from an EMBL/GenBank/DDBJ whole genome shotgun (WGS) entry which is preliminary data.</text>
</comment>
<dbReference type="InterPro" id="IPR012677">
    <property type="entry name" value="Nucleotide-bd_a/b_plait_sf"/>
</dbReference>
<sequence>MTTNLRSCSKPASYFLNFRTFATKDFTRVYLDLLPENITKTELEMFLFGHGKVHNIKIKGSSASVDFEIKEEAIQAVDALTGRNIDGHTVVVRLARRDLRIGSTDWEKEGKQFIHYTPESLLFSSDYYYYKTPKDLLQAAEKCWFAGSFTVKIVALENGISIESHREIGKFWKFLVPKLPLKMSTGYDLGLGFISAEQLHKYVYGVYLPLEEFEEHRENVKKMIFAAKEIDNGVVRKVLEESKFVQDCKESLKNISLFILYDKVLYWMVKDDQSVDQHDVLELSNGDDPVVYKEEQKEITLVHG</sequence>
<dbReference type="InterPro" id="IPR000504">
    <property type="entry name" value="RRM_dom"/>
</dbReference>
<evidence type="ECO:0000313" key="4">
    <source>
        <dbReference type="Proteomes" id="UP000605970"/>
    </source>
</evidence>
<dbReference type="PROSITE" id="PS50102">
    <property type="entry name" value="RRM"/>
    <property type="match status" value="1"/>
</dbReference>
<feature type="domain" description="RRM" evidence="2">
    <location>
        <begin position="27"/>
        <end position="97"/>
    </location>
</feature>
<keyword evidence="1" id="KW-0694">RNA-binding</keyword>
<protein>
    <submittedName>
        <fullName evidence="3">RRM domain-containing protein</fullName>
    </submittedName>
</protein>
<reference evidence="3" key="1">
    <citation type="journal article" date="2020" name="Ecol. Evol.">
        <title>Genome structure and content of the rice root-knot nematode (Meloidogyne graminicola).</title>
        <authorList>
            <person name="Phan N.T."/>
            <person name="Danchin E.G.J."/>
            <person name="Klopp C."/>
            <person name="Perfus-Barbeoch L."/>
            <person name="Kozlowski D.K."/>
            <person name="Koutsovoulos G.D."/>
            <person name="Lopez-Roques C."/>
            <person name="Bouchez O."/>
            <person name="Zahm M."/>
            <person name="Besnard G."/>
            <person name="Bellafiore S."/>
        </authorList>
    </citation>
    <scope>NUCLEOTIDE SEQUENCE</scope>
    <source>
        <strain evidence="3">VN-18</strain>
    </source>
</reference>
<dbReference type="Gene3D" id="1.20.120.330">
    <property type="entry name" value="Nucleotidyltransferases domain 2"/>
    <property type="match status" value="1"/>
</dbReference>
<dbReference type="InterPro" id="IPR035979">
    <property type="entry name" value="RBD_domain_sf"/>
</dbReference>
<dbReference type="Pfam" id="PF00076">
    <property type="entry name" value="RRM_1"/>
    <property type="match status" value="1"/>
</dbReference>
<evidence type="ECO:0000313" key="3">
    <source>
        <dbReference type="EMBL" id="KAF7624751.1"/>
    </source>
</evidence>
<gene>
    <name evidence="3" type="ORF">Mgra_00009975</name>
</gene>
<keyword evidence="4" id="KW-1185">Reference proteome</keyword>
<dbReference type="GO" id="GO:0003723">
    <property type="term" value="F:RNA binding"/>
    <property type="evidence" value="ECO:0007669"/>
    <property type="project" value="UniProtKB-UniRule"/>
</dbReference>
<evidence type="ECO:0000259" key="2">
    <source>
        <dbReference type="PROSITE" id="PS50102"/>
    </source>
</evidence>
<dbReference type="SUPFAM" id="SSF54928">
    <property type="entry name" value="RNA-binding domain, RBD"/>
    <property type="match status" value="1"/>
</dbReference>
<proteinExistence type="predicted"/>
<name>A0A8S9Z6F5_9BILA</name>
<dbReference type="Pfam" id="PF05942">
    <property type="entry name" value="PaREP1"/>
    <property type="match status" value="1"/>
</dbReference>
<dbReference type="CDD" id="cd00590">
    <property type="entry name" value="RRM_SF"/>
    <property type="match status" value="1"/>
</dbReference>
<dbReference type="EMBL" id="JABEBT010000203">
    <property type="protein sequence ID" value="KAF7624751.1"/>
    <property type="molecule type" value="Genomic_DNA"/>
</dbReference>
<evidence type="ECO:0000256" key="1">
    <source>
        <dbReference type="PROSITE-ProRule" id="PRU00176"/>
    </source>
</evidence>
<dbReference type="Gene3D" id="3.30.70.330">
    <property type="match status" value="1"/>
</dbReference>
<dbReference type="Proteomes" id="UP000605970">
    <property type="component" value="Unassembled WGS sequence"/>
</dbReference>